<dbReference type="SUPFAM" id="SSF52047">
    <property type="entry name" value="RNI-like"/>
    <property type="match status" value="1"/>
</dbReference>
<evidence type="ECO:0008006" key="3">
    <source>
        <dbReference type="Google" id="ProtNLM"/>
    </source>
</evidence>
<dbReference type="Gene3D" id="3.80.10.10">
    <property type="entry name" value="Ribonuclease Inhibitor"/>
    <property type="match status" value="2"/>
</dbReference>
<keyword evidence="2" id="KW-1185">Reference proteome</keyword>
<reference evidence="2" key="1">
    <citation type="journal article" date="2014" name="Proc. Natl. Acad. Sci. U.S.A.">
        <title>Extensive sampling of basidiomycete genomes demonstrates inadequacy of the white-rot/brown-rot paradigm for wood decay fungi.</title>
        <authorList>
            <person name="Riley R."/>
            <person name="Salamov A.A."/>
            <person name="Brown D.W."/>
            <person name="Nagy L.G."/>
            <person name="Floudas D."/>
            <person name="Held B.W."/>
            <person name="Levasseur A."/>
            <person name="Lombard V."/>
            <person name="Morin E."/>
            <person name="Otillar R."/>
            <person name="Lindquist E.A."/>
            <person name="Sun H."/>
            <person name="LaButti K.M."/>
            <person name="Schmutz J."/>
            <person name="Jabbour D."/>
            <person name="Luo H."/>
            <person name="Baker S.E."/>
            <person name="Pisabarro A.G."/>
            <person name="Walton J.D."/>
            <person name="Blanchette R.A."/>
            <person name="Henrissat B."/>
            <person name="Martin F."/>
            <person name="Cullen D."/>
            <person name="Hibbett D.S."/>
            <person name="Grigoriev I.V."/>
        </authorList>
    </citation>
    <scope>NUCLEOTIDE SEQUENCE [LARGE SCALE GENOMIC DNA]</scope>
    <source>
        <strain evidence="2">CBS 339.88</strain>
    </source>
</reference>
<dbReference type="OrthoDB" id="2974720at2759"/>
<dbReference type="InterPro" id="IPR032675">
    <property type="entry name" value="LRR_dom_sf"/>
</dbReference>
<dbReference type="HOGENOM" id="CLU_573695_0_0_1"/>
<evidence type="ECO:0000313" key="2">
    <source>
        <dbReference type="Proteomes" id="UP000027222"/>
    </source>
</evidence>
<protein>
    <recommendedName>
        <fullName evidence="3">F-box domain-containing protein</fullName>
    </recommendedName>
</protein>
<gene>
    <name evidence="1" type="ORF">GALMADRAFT_1033042</name>
</gene>
<dbReference type="EMBL" id="KL142407">
    <property type="protein sequence ID" value="KDR68495.1"/>
    <property type="molecule type" value="Genomic_DNA"/>
</dbReference>
<accession>A0A067SC56</accession>
<evidence type="ECO:0000313" key="1">
    <source>
        <dbReference type="EMBL" id="KDR68495.1"/>
    </source>
</evidence>
<proteinExistence type="predicted"/>
<name>A0A067SC56_GALM3</name>
<organism evidence="1 2">
    <name type="scientific">Galerina marginata (strain CBS 339.88)</name>
    <dbReference type="NCBI Taxonomy" id="685588"/>
    <lineage>
        <taxon>Eukaryota</taxon>
        <taxon>Fungi</taxon>
        <taxon>Dikarya</taxon>
        <taxon>Basidiomycota</taxon>
        <taxon>Agaricomycotina</taxon>
        <taxon>Agaricomycetes</taxon>
        <taxon>Agaricomycetidae</taxon>
        <taxon>Agaricales</taxon>
        <taxon>Agaricineae</taxon>
        <taxon>Strophariaceae</taxon>
        <taxon>Galerina</taxon>
    </lineage>
</organism>
<sequence length="476" mass="53946">MKSSQEADSVWNKLPAELWFVVAENARREDLPFFARVSTLFCLASRQPLYRRVSLRTSDSFKATFDLFKDPRFSECVETLELDYLYPTTEVPLSEFPSLISGMSNLRSIKIRNCYLFASAPEHALFFQTVKSSCPLLTEFEYAEPSSIEFTDFSLKNIKNLVWYGYYGHIIEPAMSLFVASLASLTRISLRTEYTIDPLTIIPFCSLNFPWLTFLELPPWAGGGRDFPEAQAALTRFLIAHGSITDLELAYCGSEEFPSSVELDPDLITIDILPNLRSLNARATVVSMMAMRGCKCLKFLTSLATGCASSAEARDGFDIFIESLGNSNSLLKHLSFHPGQEFSNNYDNFDEWLDLLSKAFRDVEAFNCEIAQGITIRTFFAFLSKFRNLRNLHVLWYGHSADYTLNRMLEIAEPSCPRLEKIYCEGSAGETRVIQISRDHAAGTSVSTQLVENNELELPFGRHSRYMISRSSLQPH</sequence>
<dbReference type="AlphaFoldDB" id="A0A067SC56"/>
<dbReference type="Proteomes" id="UP000027222">
    <property type="component" value="Unassembled WGS sequence"/>
</dbReference>